<dbReference type="SUPFAM" id="SSF51556">
    <property type="entry name" value="Metallo-dependent hydrolases"/>
    <property type="match status" value="1"/>
</dbReference>
<comment type="caution">
    <text evidence="2">The sequence shown here is derived from an EMBL/GenBank/DDBJ whole genome shotgun (WGS) entry which is preliminary data.</text>
</comment>
<dbReference type="GO" id="GO:0016787">
    <property type="term" value="F:hydrolase activity"/>
    <property type="evidence" value="ECO:0007669"/>
    <property type="project" value="UniProtKB-KW"/>
</dbReference>
<dbReference type="PANTHER" id="PTHR35563">
    <property type="entry name" value="BARREL METAL-DEPENDENT HYDROLASE, PUTATIVE (AFU_ORTHOLOGUE AFUA_1G16240)-RELATED"/>
    <property type="match status" value="1"/>
</dbReference>
<evidence type="ECO:0000313" key="2">
    <source>
        <dbReference type="EMBL" id="GGH22908.1"/>
    </source>
</evidence>
<sequence length="275" mass="29548">MTHAPKLLAPAGACDCHLHIYDAAYPTAPTAVSPGPAWANAAAYKALQQRLGLERSVVVQPTAYGFDNSCTVDAIAALGLERTRGVAVIGADIEEAELRRLTQAGIRGARFQMLPGGVVPWDDLEPVAAKIASHGWHIQLQMDGRLLPDREAMLRGLPCPLVIDHVGKFLEPPGLDHPGVAALLRLLDAGRTWLKLSGPYEVSRVGAPGYDDVAAIAKACVRAAPERMLWASNWPHVSVQQGPDDAAMLDLLLDWATPEQRELILVRNPAAVYGF</sequence>
<reference evidence="2" key="1">
    <citation type="journal article" date="2014" name="Int. J. Syst. Evol. Microbiol.">
        <title>Complete genome sequence of Corynebacterium casei LMG S-19264T (=DSM 44701T), isolated from a smear-ripened cheese.</title>
        <authorList>
            <consortium name="US DOE Joint Genome Institute (JGI-PGF)"/>
            <person name="Walter F."/>
            <person name="Albersmeier A."/>
            <person name="Kalinowski J."/>
            <person name="Ruckert C."/>
        </authorList>
    </citation>
    <scope>NUCLEOTIDE SEQUENCE</scope>
    <source>
        <strain evidence="2">CGMCC 1.12214</strain>
    </source>
</reference>
<dbReference type="InterPro" id="IPR006680">
    <property type="entry name" value="Amidohydro-rel"/>
</dbReference>
<keyword evidence="2" id="KW-0378">Hydrolase</keyword>
<evidence type="ECO:0000313" key="3">
    <source>
        <dbReference type="Proteomes" id="UP000603912"/>
    </source>
</evidence>
<dbReference type="Pfam" id="PF04909">
    <property type="entry name" value="Amidohydro_2"/>
    <property type="match status" value="1"/>
</dbReference>
<organism evidence="2 3">
    <name type="scientific">Alsobacter metallidurans</name>
    <dbReference type="NCBI Taxonomy" id="340221"/>
    <lineage>
        <taxon>Bacteria</taxon>
        <taxon>Pseudomonadati</taxon>
        <taxon>Pseudomonadota</taxon>
        <taxon>Alphaproteobacteria</taxon>
        <taxon>Hyphomicrobiales</taxon>
        <taxon>Alsobacteraceae</taxon>
        <taxon>Alsobacter</taxon>
    </lineage>
</organism>
<gene>
    <name evidence="2" type="ORF">GCM10007036_28290</name>
</gene>
<reference evidence="2" key="2">
    <citation type="submission" date="2020-09" db="EMBL/GenBank/DDBJ databases">
        <authorList>
            <person name="Sun Q."/>
            <person name="Zhou Y."/>
        </authorList>
    </citation>
    <scope>NUCLEOTIDE SEQUENCE</scope>
    <source>
        <strain evidence="2">CGMCC 1.12214</strain>
    </source>
</reference>
<dbReference type="Gene3D" id="3.20.20.140">
    <property type="entry name" value="Metal-dependent hydrolases"/>
    <property type="match status" value="1"/>
</dbReference>
<dbReference type="InterPro" id="IPR032466">
    <property type="entry name" value="Metal_Hydrolase"/>
</dbReference>
<dbReference type="Proteomes" id="UP000603912">
    <property type="component" value="Unassembled WGS sequence"/>
</dbReference>
<protein>
    <submittedName>
        <fullName evidence="2">2-pyrone-4,6-dicarboxylate hydrolase</fullName>
    </submittedName>
</protein>
<dbReference type="RefSeq" id="WP_188518390.1">
    <property type="nucleotide sequence ID" value="NZ_BMES01000002.1"/>
</dbReference>
<feature type="domain" description="Amidohydrolase-related" evidence="1">
    <location>
        <begin position="14"/>
        <end position="275"/>
    </location>
</feature>
<dbReference type="EMBL" id="BMES01000002">
    <property type="protein sequence ID" value="GGH22908.1"/>
    <property type="molecule type" value="Genomic_DNA"/>
</dbReference>
<name>A0A917I867_9HYPH</name>
<dbReference type="InterPro" id="IPR052358">
    <property type="entry name" value="Aro_Compnd_Degr_Hydrolases"/>
</dbReference>
<proteinExistence type="predicted"/>
<dbReference type="AlphaFoldDB" id="A0A917I867"/>
<accession>A0A917I867</accession>
<dbReference type="PANTHER" id="PTHR35563:SF2">
    <property type="entry name" value="BARREL METAL-DEPENDENT HYDROLASE, PUTATIVE (AFU_ORTHOLOGUE AFUA_1G16240)-RELATED"/>
    <property type="match status" value="1"/>
</dbReference>
<evidence type="ECO:0000259" key="1">
    <source>
        <dbReference type="Pfam" id="PF04909"/>
    </source>
</evidence>
<keyword evidence="3" id="KW-1185">Reference proteome</keyword>